<evidence type="ECO:0000313" key="2">
    <source>
        <dbReference type="Proteomes" id="UP000070054"/>
    </source>
</evidence>
<dbReference type="EMBL" id="JEMN01001051">
    <property type="protein sequence ID" value="KXH50289.1"/>
    <property type="molecule type" value="Genomic_DNA"/>
</dbReference>
<proteinExistence type="predicted"/>
<protein>
    <submittedName>
        <fullName evidence="1">Uncharacterized protein</fullName>
    </submittedName>
</protein>
<gene>
    <name evidence="1" type="ORF">CNYM01_07912</name>
</gene>
<comment type="caution">
    <text evidence="1">The sequence shown here is derived from an EMBL/GenBank/DDBJ whole genome shotgun (WGS) entry which is preliminary data.</text>
</comment>
<evidence type="ECO:0000313" key="1">
    <source>
        <dbReference type="EMBL" id="KXH50289.1"/>
    </source>
</evidence>
<dbReference type="Proteomes" id="UP000070054">
    <property type="component" value="Unassembled WGS sequence"/>
</dbReference>
<accession>A0A135TQ72</accession>
<name>A0A135TQ72_9PEZI</name>
<organism evidence="1 2">
    <name type="scientific">Colletotrichum nymphaeae SA-01</name>
    <dbReference type="NCBI Taxonomy" id="1460502"/>
    <lineage>
        <taxon>Eukaryota</taxon>
        <taxon>Fungi</taxon>
        <taxon>Dikarya</taxon>
        <taxon>Ascomycota</taxon>
        <taxon>Pezizomycotina</taxon>
        <taxon>Sordariomycetes</taxon>
        <taxon>Hypocreomycetidae</taxon>
        <taxon>Glomerellales</taxon>
        <taxon>Glomerellaceae</taxon>
        <taxon>Colletotrichum</taxon>
        <taxon>Colletotrichum acutatum species complex</taxon>
    </lineage>
</organism>
<dbReference type="AlphaFoldDB" id="A0A135TQ72"/>
<sequence length="128" mass="13662">MARTSYHLANHSTSPPEGCLNLGTIGHPLLLLQGPRNSLFRFPLSTLLKALQFATTPVLAFLTLLPQTLCLIPASTSRCALPASAGGPCIGDGAATGNYLVVENEFDTAGQRRSLLWCLFASVSHQRQ</sequence>
<keyword evidence="2" id="KW-1185">Reference proteome</keyword>
<reference evidence="1 2" key="1">
    <citation type="submission" date="2014-02" db="EMBL/GenBank/DDBJ databases">
        <title>The genome sequence of Colletotrichum nymphaeae SA-01.</title>
        <authorList>
            <person name="Baroncelli R."/>
            <person name="Thon M.R."/>
        </authorList>
    </citation>
    <scope>NUCLEOTIDE SEQUENCE [LARGE SCALE GENOMIC DNA]</scope>
    <source>
        <strain evidence="1 2">SA-01</strain>
    </source>
</reference>